<proteinExistence type="predicted"/>
<comment type="caution">
    <text evidence="1">The sequence shown here is derived from an EMBL/GenBank/DDBJ whole genome shotgun (WGS) entry which is preliminary data.</text>
</comment>
<evidence type="ECO:0000313" key="1">
    <source>
        <dbReference type="EMBL" id="RUS70532.1"/>
    </source>
</evidence>
<dbReference type="EMBL" id="RQTK01001387">
    <property type="protein sequence ID" value="RUS70532.1"/>
    <property type="molecule type" value="Genomic_DNA"/>
</dbReference>
<dbReference type="Proteomes" id="UP000271974">
    <property type="component" value="Unassembled WGS sequence"/>
</dbReference>
<gene>
    <name evidence="1" type="ORF">EGW08_021706</name>
</gene>
<evidence type="ECO:0000313" key="2">
    <source>
        <dbReference type="Proteomes" id="UP000271974"/>
    </source>
</evidence>
<name>A0A3S0ZAL2_ELYCH</name>
<dbReference type="AlphaFoldDB" id="A0A3S0ZAL2"/>
<reference evidence="1 2" key="1">
    <citation type="submission" date="2019-01" db="EMBL/GenBank/DDBJ databases">
        <title>A draft genome assembly of the solar-powered sea slug Elysia chlorotica.</title>
        <authorList>
            <person name="Cai H."/>
            <person name="Li Q."/>
            <person name="Fang X."/>
            <person name="Li J."/>
            <person name="Curtis N.E."/>
            <person name="Altenburger A."/>
            <person name="Shibata T."/>
            <person name="Feng M."/>
            <person name="Maeda T."/>
            <person name="Schwartz J.A."/>
            <person name="Shigenobu S."/>
            <person name="Lundholm N."/>
            <person name="Nishiyama T."/>
            <person name="Yang H."/>
            <person name="Hasebe M."/>
            <person name="Li S."/>
            <person name="Pierce S.K."/>
            <person name="Wang J."/>
        </authorList>
    </citation>
    <scope>NUCLEOTIDE SEQUENCE [LARGE SCALE GENOMIC DNA]</scope>
    <source>
        <strain evidence="1">EC2010</strain>
        <tissue evidence="1">Whole organism of an adult</tissue>
    </source>
</reference>
<keyword evidence="2" id="KW-1185">Reference proteome</keyword>
<dbReference type="OrthoDB" id="6105034at2759"/>
<organism evidence="1 2">
    <name type="scientific">Elysia chlorotica</name>
    <name type="common">Eastern emerald elysia</name>
    <name type="synonym">Sea slug</name>
    <dbReference type="NCBI Taxonomy" id="188477"/>
    <lineage>
        <taxon>Eukaryota</taxon>
        <taxon>Metazoa</taxon>
        <taxon>Spiralia</taxon>
        <taxon>Lophotrochozoa</taxon>
        <taxon>Mollusca</taxon>
        <taxon>Gastropoda</taxon>
        <taxon>Heterobranchia</taxon>
        <taxon>Euthyneura</taxon>
        <taxon>Panpulmonata</taxon>
        <taxon>Sacoglossa</taxon>
        <taxon>Placobranchoidea</taxon>
        <taxon>Plakobranchidae</taxon>
        <taxon>Elysia</taxon>
    </lineage>
</organism>
<protein>
    <submittedName>
        <fullName evidence="1">Uncharacterized protein</fullName>
    </submittedName>
</protein>
<accession>A0A3S0ZAL2</accession>
<sequence>MPNSPANSRTSRGSSYSSLPHSCLRHCITFLILSTAILVLVEATPHFFEEDDQDADTIDVPEKRPARLSYFRAPSNRFRGRYDSNAYSSFGTGYGQNVWWRKKAVNRYRMPWDSLPNTNCLRMFCRSDGDCCRRYSKCNAQAHVCYDCWYGFPCSSSHDCCHRFPYCDPVRRTCAK</sequence>